<evidence type="ECO:0000256" key="1">
    <source>
        <dbReference type="ARBA" id="ARBA00004141"/>
    </source>
</evidence>
<comment type="subcellular location">
    <subcellularLocation>
        <location evidence="1">Membrane</location>
        <topology evidence="1">Multi-pass membrane protein</topology>
    </subcellularLocation>
</comment>
<feature type="transmembrane region" description="Helical" evidence="7">
    <location>
        <begin position="198"/>
        <end position="217"/>
    </location>
</feature>
<keyword evidence="10" id="KW-1185">Reference proteome</keyword>
<evidence type="ECO:0000313" key="9">
    <source>
        <dbReference type="EMBL" id="RAI28870.1"/>
    </source>
</evidence>
<dbReference type="Proteomes" id="UP000249299">
    <property type="component" value="Unassembled WGS sequence"/>
</dbReference>
<comment type="caution">
    <text evidence="9">The sequence shown here is derived from an EMBL/GenBank/DDBJ whole genome shotgun (WGS) entry which is preliminary data.</text>
</comment>
<dbReference type="Pfam" id="PF01694">
    <property type="entry name" value="Rhomboid"/>
    <property type="match status" value="1"/>
</dbReference>
<gene>
    <name evidence="9" type="ORF">CH339_05510</name>
</gene>
<keyword evidence="3" id="KW-0997">Cell inner membrane</keyword>
<evidence type="ECO:0000256" key="6">
    <source>
        <dbReference type="ARBA" id="ARBA00023136"/>
    </source>
</evidence>
<sequence>MFIPLYDDNPLRSIGRQYVTLALIAVTTLIFVVFQSGIVLHADRAAALSYGLIPAVVTDYRVLPPGYEQIPEWATFVTYAFLHGDWLHLAGNMLFVWVFGDNVEDALGHVRYLAFYLICAAAAAGVHVLLLPQSESPLIGASGAASGIVAAYLLLHPNVRLWVLVFYKIPIPITAAWALGAWIGLQLLNAFSGGDAPVAWWAHVGGLLAGAVLIVVMRRPGVRLFDRNLAR</sequence>
<reference evidence="9 10" key="1">
    <citation type="submission" date="2017-07" db="EMBL/GenBank/DDBJ databases">
        <title>Draft Genome Sequences of Select Purple Nonsulfur Bacteria.</title>
        <authorList>
            <person name="Lasarre B."/>
            <person name="Mckinlay J.B."/>
        </authorList>
    </citation>
    <scope>NUCLEOTIDE SEQUENCE [LARGE SCALE GENOMIC DNA]</scope>
    <source>
        <strain evidence="9 10">DSM 11290</strain>
    </source>
</reference>
<feature type="transmembrane region" description="Helical" evidence="7">
    <location>
        <begin position="137"/>
        <end position="155"/>
    </location>
</feature>
<dbReference type="SUPFAM" id="SSF144091">
    <property type="entry name" value="Rhomboid-like"/>
    <property type="match status" value="1"/>
</dbReference>
<keyword evidence="9" id="KW-0645">Protease</keyword>
<evidence type="ECO:0000256" key="5">
    <source>
        <dbReference type="ARBA" id="ARBA00022989"/>
    </source>
</evidence>
<dbReference type="PANTHER" id="PTHR43066">
    <property type="entry name" value="RHOMBOID-RELATED PROTEIN"/>
    <property type="match status" value="1"/>
</dbReference>
<organism evidence="9 10">
    <name type="scientific">Rhodobium orientis</name>
    <dbReference type="NCBI Taxonomy" id="34017"/>
    <lineage>
        <taxon>Bacteria</taxon>
        <taxon>Pseudomonadati</taxon>
        <taxon>Pseudomonadota</taxon>
        <taxon>Alphaproteobacteria</taxon>
        <taxon>Hyphomicrobiales</taxon>
        <taxon>Rhodobiaceae</taxon>
        <taxon>Rhodobium</taxon>
    </lineage>
</organism>
<evidence type="ECO:0000256" key="4">
    <source>
        <dbReference type="ARBA" id="ARBA00022692"/>
    </source>
</evidence>
<proteinExistence type="predicted"/>
<feature type="domain" description="Peptidase S54 rhomboid" evidence="8">
    <location>
        <begin position="72"/>
        <end position="219"/>
    </location>
</feature>
<dbReference type="EMBL" id="NPEV01000007">
    <property type="protein sequence ID" value="RAI28870.1"/>
    <property type="molecule type" value="Genomic_DNA"/>
</dbReference>
<evidence type="ECO:0000313" key="10">
    <source>
        <dbReference type="Proteomes" id="UP000249299"/>
    </source>
</evidence>
<dbReference type="InterPro" id="IPR035952">
    <property type="entry name" value="Rhomboid-like_sf"/>
</dbReference>
<dbReference type="GO" id="GO:0016020">
    <property type="term" value="C:membrane"/>
    <property type="evidence" value="ECO:0007669"/>
    <property type="project" value="UniProtKB-SubCell"/>
</dbReference>
<keyword evidence="2" id="KW-1003">Cell membrane</keyword>
<keyword evidence="4 7" id="KW-0812">Transmembrane</keyword>
<feature type="transmembrane region" description="Helical" evidence="7">
    <location>
        <begin position="76"/>
        <end position="100"/>
    </location>
</feature>
<evidence type="ECO:0000256" key="2">
    <source>
        <dbReference type="ARBA" id="ARBA00022475"/>
    </source>
</evidence>
<dbReference type="InterPro" id="IPR022764">
    <property type="entry name" value="Peptidase_S54_rhomboid_dom"/>
</dbReference>
<evidence type="ECO:0000256" key="7">
    <source>
        <dbReference type="SAM" id="Phobius"/>
    </source>
</evidence>
<keyword evidence="5 7" id="KW-1133">Transmembrane helix</keyword>
<feature type="transmembrane region" description="Helical" evidence="7">
    <location>
        <begin position="112"/>
        <end position="131"/>
    </location>
</feature>
<accession>A0A327JQX5</accession>
<keyword evidence="9" id="KW-0378">Hydrolase</keyword>
<feature type="transmembrane region" description="Helical" evidence="7">
    <location>
        <begin position="21"/>
        <end position="42"/>
    </location>
</feature>
<evidence type="ECO:0000256" key="3">
    <source>
        <dbReference type="ARBA" id="ARBA00022519"/>
    </source>
</evidence>
<dbReference type="Gene3D" id="1.20.1540.10">
    <property type="entry name" value="Rhomboid-like"/>
    <property type="match status" value="1"/>
</dbReference>
<feature type="transmembrane region" description="Helical" evidence="7">
    <location>
        <begin position="162"/>
        <end position="183"/>
    </location>
</feature>
<dbReference type="GO" id="GO:0004252">
    <property type="term" value="F:serine-type endopeptidase activity"/>
    <property type="evidence" value="ECO:0007669"/>
    <property type="project" value="InterPro"/>
</dbReference>
<name>A0A327JQX5_9HYPH</name>
<dbReference type="AlphaFoldDB" id="A0A327JQX5"/>
<dbReference type="OrthoDB" id="9813074at2"/>
<dbReference type="GO" id="GO:0006508">
    <property type="term" value="P:proteolysis"/>
    <property type="evidence" value="ECO:0007669"/>
    <property type="project" value="UniProtKB-KW"/>
</dbReference>
<dbReference type="PANTHER" id="PTHR43066:SF26">
    <property type="entry name" value="RHOMBOID PROTEASE GLPG"/>
    <property type="match status" value="1"/>
</dbReference>
<evidence type="ECO:0000259" key="8">
    <source>
        <dbReference type="Pfam" id="PF01694"/>
    </source>
</evidence>
<keyword evidence="6 7" id="KW-0472">Membrane</keyword>
<protein>
    <submittedName>
        <fullName evidence="9">Rhomboid family intramembrane serine protease</fullName>
    </submittedName>
</protein>